<dbReference type="InterPro" id="IPR011009">
    <property type="entry name" value="Kinase-like_dom_sf"/>
</dbReference>
<dbReference type="EMBL" id="OZ023705">
    <property type="protein sequence ID" value="CAK9874231.1"/>
    <property type="molecule type" value="Genomic_DNA"/>
</dbReference>
<feature type="domain" description="Serine-threonine/tyrosine-protein kinase catalytic" evidence="1">
    <location>
        <begin position="48"/>
        <end position="122"/>
    </location>
</feature>
<evidence type="ECO:0000313" key="2">
    <source>
        <dbReference type="EMBL" id="CAK9874231.1"/>
    </source>
</evidence>
<evidence type="ECO:0000313" key="3">
    <source>
        <dbReference type="Proteomes" id="UP001497522"/>
    </source>
</evidence>
<sequence length="294" mass="33604">MEVISSFMGDIHKVINTFLLVIFVCFGEKLTRLLYLQSVIVEFSPTISYIVEGTKVSLVMECMLGDLRTMINTRMHTFKDGQTPYSYPSALFMMSFIAKGVNDLHANGILHKDLTASDILVGIRVEMSNWVPEDYDFILSGKRPELPAVVIEDLRSLLESCWHKSNKGSNSQRSGMLCFVNYDIKLACLMWHKRNHYLMIRFHFSLKSLNHTVLMPGLSSWQGHEFIHHHAAATVMHYGRRVLELDDKWWTLLQATVAIGVEVSISRRLMTCPVLKSSRFVVRFSLPPHVLRGG</sequence>
<name>A0ABP1BFT9_9BRYO</name>
<proteinExistence type="predicted"/>
<protein>
    <recommendedName>
        <fullName evidence="1">Serine-threonine/tyrosine-protein kinase catalytic domain-containing protein</fullName>
    </recommendedName>
</protein>
<organism evidence="2 3">
    <name type="scientific">Sphagnum jensenii</name>
    <dbReference type="NCBI Taxonomy" id="128206"/>
    <lineage>
        <taxon>Eukaryota</taxon>
        <taxon>Viridiplantae</taxon>
        <taxon>Streptophyta</taxon>
        <taxon>Embryophyta</taxon>
        <taxon>Bryophyta</taxon>
        <taxon>Sphagnophytina</taxon>
        <taxon>Sphagnopsida</taxon>
        <taxon>Sphagnales</taxon>
        <taxon>Sphagnaceae</taxon>
        <taxon>Sphagnum</taxon>
    </lineage>
</organism>
<dbReference type="SUPFAM" id="SSF56112">
    <property type="entry name" value="Protein kinase-like (PK-like)"/>
    <property type="match status" value="1"/>
</dbReference>
<evidence type="ECO:0000259" key="1">
    <source>
        <dbReference type="Pfam" id="PF07714"/>
    </source>
</evidence>
<accession>A0ABP1BFT9</accession>
<dbReference type="Pfam" id="PF07714">
    <property type="entry name" value="PK_Tyr_Ser-Thr"/>
    <property type="match status" value="1"/>
</dbReference>
<dbReference type="Proteomes" id="UP001497522">
    <property type="component" value="Chromosome 4"/>
</dbReference>
<gene>
    <name evidence="2" type="ORF">CSSPJE1EN2_LOCUS16672</name>
</gene>
<dbReference type="InterPro" id="IPR001245">
    <property type="entry name" value="Ser-Thr/Tyr_kinase_cat_dom"/>
</dbReference>
<dbReference type="Gene3D" id="1.10.510.10">
    <property type="entry name" value="Transferase(Phosphotransferase) domain 1"/>
    <property type="match status" value="1"/>
</dbReference>
<keyword evidence="3" id="KW-1185">Reference proteome</keyword>
<reference evidence="2" key="1">
    <citation type="submission" date="2024-03" db="EMBL/GenBank/DDBJ databases">
        <authorList>
            <consortium name="ELIXIR-Norway"/>
            <consortium name="Elixir Norway"/>
        </authorList>
    </citation>
    <scope>NUCLEOTIDE SEQUENCE</scope>
</reference>